<dbReference type="EMBL" id="PQGI02000003">
    <property type="protein sequence ID" value="MEX3189021.1"/>
    <property type="molecule type" value="Genomic_DNA"/>
</dbReference>
<evidence type="ECO:0000313" key="2">
    <source>
        <dbReference type="Proteomes" id="UP000237365"/>
    </source>
</evidence>
<dbReference type="Proteomes" id="UP000237365">
    <property type="component" value="Unassembled WGS sequence"/>
</dbReference>
<name>A0AB35Z6J8_SERMA</name>
<reference evidence="1 2" key="2">
    <citation type="submission" date="2024-07" db="EMBL/GenBank/DDBJ databases">
        <authorList>
            <person name="Raymann K."/>
        </authorList>
    </citation>
    <scope>NUCLEOTIDE SEQUENCE [LARGE SCALE GENOMIC DNA]</scope>
    <source>
        <strain evidence="1 2">KZ19</strain>
    </source>
</reference>
<comment type="caution">
    <text evidence="1">The sequence shown here is derived from an EMBL/GenBank/DDBJ whole genome shotgun (WGS) entry which is preliminary data.</text>
</comment>
<reference evidence="1 2" key="1">
    <citation type="submission" date="2024-07" db="EMBL/GenBank/DDBJ databases">
        <title>Making a pathogen? Evaluating the impact of protist predation on the evolution of virulence in Serratia marcescens.</title>
        <authorList>
            <person name="Hopkins H."/>
            <person name="Lopezguerra C."/>
            <person name="Lau M.-J."/>
        </authorList>
    </citation>
    <scope>NUCLEOTIDE SEQUENCE [LARGE SCALE GENOMIC DNA]</scope>
    <source>
        <strain evidence="1 2">KZ19</strain>
    </source>
</reference>
<gene>
    <name evidence="1" type="ORF">C3R40_020635</name>
</gene>
<proteinExistence type="predicted"/>
<sequence>MLAAHIDTLFDQGWLSFRNNGQILINTELNNEVKEYLSLPEKISLFSILSHNDLEWHRDNILR</sequence>
<accession>A0AB35Z6J8</accession>
<protein>
    <submittedName>
        <fullName evidence="1">Uncharacterized protein</fullName>
    </submittedName>
</protein>
<evidence type="ECO:0000313" key="1">
    <source>
        <dbReference type="EMBL" id="MEX3189021.1"/>
    </source>
</evidence>
<organism evidence="1 2">
    <name type="scientific">Serratia marcescens</name>
    <dbReference type="NCBI Taxonomy" id="615"/>
    <lineage>
        <taxon>Bacteria</taxon>
        <taxon>Pseudomonadati</taxon>
        <taxon>Pseudomonadota</taxon>
        <taxon>Gammaproteobacteria</taxon>
        <taxon>Enterobacterales</taxon>
        <taxon>Yersiniaceae</taxon>
        <taxon>Serratia</taxon>
    </lineage>
</organism>
<dbReference type="RefSeq" id="WP_258040537.1">
    <property type="nucleotide sequence ID" value="NZ_PQGI02000003.1"/>
</dbReference>
<dbReference type="AlphaFoldDB" id="A0AB35Z6J8"/>